<comment type="caution">
    <text evidence="1">The sequence shown here is derived from an EMBL/GenBank/DDBJ whole genome shotgun (WGS) entry which is preliminary data.</text>
</comment>
<proteinExistence type="predicted"/>
<sequence length="394" mass="44498">MGDADKIIARTEASMAAIDADQWDACANPGGSIPYNPFLSHRFLSALETSGSATPETGWQPYHILVEDGRGQIKGCCPAYLKGHSQGEYVFDYGWADAWERAGGRYYPKLQVSVPFTPATGRRLLAMPGPDQQQTEDQIAAALVELTNRLELSSCHLTFLPEDQWTRLGEIGFLQRTDQQFHWEDENYGTFDGFLSALASRKRKNLKKERARAVENDITIEWVTGSDITEDHWDAFFRFYVDTGSRKWGTPYLTRSFFSIIGEEMPEDILLILAKRDGRYIAGALNMIGSETLFGRYWGCTEHHDFLHFEVCYYQAIEFALARGIKHVEAGAQGAHKLARGYAPNITYSAHYIPNPSFREAVDNYLAAERRHVAADAEMLADHAPFRKTDNDKD</sequence>
<dbReference type="InterPro" id="IPR007434">
    <property type="entry name" value="FemAB-like"/>
</dbReference>
<organism evidence="1 2">
    <name type="scientific">Pyruvatibacter mobilis</name>
    <dbReference type="NCBI Taxonomy" id="1712261"/>
    <lineage>
        <taxon>Bacteria</taxon>
        <taxon>Pseudomonadati</taxon>
        <taxon>Pseudomonadota</taxon>
        <taxon>Alphaproteobacteria</taxon>
        <taxon>Hyphomicrobiales</taxon>
        <taxon>Parvibaculaceae</taxon>
        <taxon>Pyruvatibacter</taxon>
    </lineage>
</organism>
<dbReference type="RefSeq" id="WP_160587650.1">
    <property type="nucleotide sequence ID" value="NZ_BMHN01000001.1"/>
</dbReference>
<evidence type="ECO:0000313" key="1">
    <source>
        <dbReference type="EMBL" id="NBG95736.1"/>
    </source>
</evidence>
<gene>
    <name evidence="1" type="ORF">GTQ45_08320</name>
</gene>
<keyword evidence="1" id="KW-0808">Transferase</keyword>
<keyword evidence="2" id="KW-1185">Reference proteome</keyword>
<dbReference type="OrthoDB" id="9776898at2"/>
<protein>
    <submittedName>
        <fullName evidence="1">GNAT family N-acetyltransferase</fullName>
    </submittedName>
</protein>
<dbReference type="GeneID" id="300654438"/>
<dbReference type="AlphaFoldDB" id="A0A845QBZ0"/>
<dbReference type="PANTHER" id="PTHR47017">
    <property type="entry name" value="ACYL-COA"/>
    <property type="match status" value="1"/>
</dbReference>
<dbReference type="Gene3D" id="3.40.630.30">
    <property type="match status" value="1"/>
</dbReference>
<dbReference type="PANTHER" id="PTHR47017:SF1">
    <property type="entry name" value="ACYL-COA"/>
    <property type="match status" value="1"/>
</dbReference>
<dbReference type="EMBL" id="WXYQ01000006">
    <property type="protein sequence ID" value="NBG95736.1"/>
    <property type="molecule type" value="Genomic_DNA"/>
</dbReference>
<dbReference type="SUPFAM" id="SSF55729">
    <property type="entry name" value="Acyl-CoA N-acyltransferases (Nat)"/>
    <property type="match status" value="1"/>
</dbReference>
<name>A0A845QBZ0_9HYPH</name>
<dbReference type="GO" id="GO:0016740">
    <property type="term" value="F:transferase activity"/>
    <property type="evidence" value="ECO:0007669"/>
    <property type="project" value="UniProtKB-KW"/>
</dbReference>
<reference evidence="1 2" key="1">
    <citation type="journal article" date="2016" name="Int. J. Syst. Evol. Microbiol.">
        <title>Pyruvatibacter mobilis gen. nov., sp. nov., a marine bacterium from the culture broth of Picochlorum sp. 122.</title>
        <authorList>
            <person name="Wang G."/>
            <person name="Tang M."/>
            <person name="Wu H."/>
            <person name="Dai S."/>
            <person name="Li T."/>
            <person name="Chen C."/>
            <person name="He H."/>
            <person name="Fan J."/>
            <person name="Xiang W."/>
            <person name="Li X."/>
        </authorList>
    </citation>
    <scope>NUCLEOTIDE SEQUENCE [LARGE SCALE GENOMIC DNA]</scope>
    <source>
        <strain evidence="1 2">GYP-11</strain>
    </source>
</reference>
<dbReference type="InterPro" id="IPR016181">
    <property type="entry name" value="Acyl_CoA_acyltransferase"/>
</dbReference>
<evidence type="ECO:0000313" key="2">
    <source>
        <dbReference type="Proteomes" id="UP000470384"/>
    </source>
</evidence>
<dbReference type="Proteomes" id="UP000470384">
    <property type="component" value="Unassembled WGS sequence"/>
</dbReference>
<dbReference type="Pfam" id="PF04339">
    <property type="entry name" value="FemAB_like"/>
    <property type="match status" value="1"/>
</dbReference>
<accession>A0A845QBZ0</accession>